<dbReference type="RefSeq" id="WP_013029230.1">
    <property type="nucleotide sequence ID" value="NC_013959.1"/>
</dbReference>
<dbReference type="Gene3D" id="1.10.260.40">
    <property type="entry name" value="lambda repressor-like DNA-binding domains"/>
    <property type="match status" value="1"/>
</dbReference>
<feature type="domain" description="HTH cro/C1-type" evidence="1">
    <location>
        <begin position="14"/>
        <end position="69"/>
    </location>
</feature>
<dbReference type="AlphaFoldDB" id="D5CQU6"/>
<proteinExistence type="predicted"/>
<dbReference type="HOGENOM" id="CLU_2002372_0_0_4"/>
<keyword evidence="3" id="KW-1185">Reference proteome</keyword>
<dbReference type="SMART" id="SM00530">
    <property type="entry name" value="HTH_XRE"/>
    <property type="match status" value="1"/>
</dbReference>
<dbReference type="EMBL" id="CP001965">
    <property type="protein sequence ID" value="ADE11332.1"/>
    <property type="molecule type" value="Genomic_DNA"/>
</dbReference>
<evidence type="ECO:0000313" key="3">
    <source>
        <dbReference type="Proteomes" id="UP000001625"/>
    </source>
</evidence>
<protein>
    <submittedName>
        <fullName evidence="2">Helix-turn-helix domain protein</fullName>
    </submittedName>
</protein>
<dbReference type="SUPFAM" id="SSF47413">
    <property type="entry name" value="lambda repressor-like DNA-binding domains"/>
    <property type="match status" value="1"/>
</dbReference>
<dbReference type="InterPro" id="IPR001387">
    <property type="entry name" value="Cro/C1-type_HTH"/>
</dbReference>
<evidence type="ECO:0000259" key="1">
    <source>
        <dbReference type="PROSITE" id="PS50943"/>
    </source>
</evidence>
<gene>
    <name evidence="2" type="ordered locus">Slit_1094</name>
</gene>
<dbReference type="PROSITE" id="PS50943">
    <property type="entry name" value="HTH_CROC1"/>
    <property type="match status" value="1"/>
</dbReference>
<dbReference type="InterPro" id="IPR010982">
    <property type="entry name" value="Lambda_DNA-bd_dom_sf"/>
</dbReference>
<dbReference type="GO" id="GO:0003677">
    <property type="term" value="F:DNA binding"/>
    <property type="evidence" value="ECO:0007669"/>
    <property type="project" value="InterPro"/>
</dbReference>
<organism evidence="2 3">
    <name type="scientific">Sideroxydans lithotrophicus (strain ES-1)</name>
    <dbReference type="NCBI Taxonomy" id="580332"/>
    <lineage>
        <taxon>Bacteria</taxon>
        <taxon>Pseudomonadati</taxon>
        <taxon>Pseudomonadota</taxon>
        <taxon>Betaproteobacteria</taxon>
        <taxon>Nitrosomonadales</taxon>
        <taxon>Gallionellaceae</taxon>
        <taxon>Sideroxydans</taxon>
    </lineage>
</organism>
<accession>D5CQU6</accession>
<sequence>MRSIQVNGEFGACLLKLRLSRKLSQKAVAILAEMDQSYLAGLEAGRRPPPRDRQLARLVSALGATPEEIQELREARALARLADVVDELDPQRGRALASLACRFNRLSANQLRVIEEMASLLEQR</sequence>
<name>D5CQU6_SIDLE</name>
<dbReference type="KEGG" id="slt:Slit_1094"/>
<dbReference type="STRING" id="580332.Slit_1094"/>
<dbReference type="Proteomes" id="UP000001625">
    <property type="component" value="Chromosome"/>
</dbReference>
<evidence type="ECO:0000313" key="2">
    <source>
        <dbReference type="EMBL" id="ADE11332.1"/>
    </source>
</evidence>
<reference evidence="2 3" key="1">
    <citation type="submission" date="2010-03" db="EMBL/GenBank/DDBJ databases">
        <title>Complete sequence of Sideroxydans lithotrophicus ES-1.</title>
        <authorList>
            <consortium name="US DOE Joint Genome Institute"/>
            <person name="Lucas S."/>
            <person name="Copeland A."/>
            <person name="Lapidus A."/>
            <person name="Cheng J.-F."/>
            <person name="Bruce D."/>
            <person name="Goodwin L."/>
            <person name="Pitluck S."/>
            <person name="Munk A.C."/>
            <person name="Detter J.C."/>
            <person name="Han C."/>
            <person name="Tapia R."/>
            <person name="Larimer F."/>
            <person name="Land M."/>
            <person name="Hauser L."/>
            <person name="Kyrpides N."/>
            <person name="Ivanova N."/>
            <person name="Emerson D."/>
            <person name="Woyke T."/>
        </authorList>
    </citation>
    <scope>NUCLEOTIDE SEQUENCE [LARGE SCALE GENOMIC DNA]</scope>
    <source>
        <strain evidence="2 3">ES-1</strain>
    </source>
</reference>
<dbReference type="Pfam" id="PF13560">
    <property type="entry name" value="HTH_31"/>
    <property type="match status" value="1"/>
</dbReference>